<dbReference type="SUPFAM" id="SSF160240">
    <property type="entry name" value="Cation efflux protein cytoplasmic domain-like"/>
    <property type="match status" value="1"/>
</dbReference>
<feature type="transmembrane region" description="Helical" evidence="9">
    <location>
        <begin position="120"/>
        <end position="139"/>
    </location>
</feature>
<evidence type="ECO:0000256" key="8">
    <source>
        <dbReference type="SAM" id="MobiDB-lite"/>
    </source>
</evidence>
<dbReference type="HOGENOM" id="CLU_013430_0_0_11"/>
<sequence length="340" mass="35683">MNPTSDAADMSETGPHAQHAATSHSSGPGGGPGEGHGHGHGHAELAGLDRRRLLIALCLTSTVLVAEVIGALISGSLALLADAGHMLTDAAGLLIAYFAATLAMRPPTAQRTWGFRRAEVLAAALQASVLLAVGVFVIVEGVRRLLEPPEVGSGTMIIFGVIGLLANIASLAVIYTARGNTMNMRAAFLEVLNDALGSLAVIIAAIVIATTGWTRADAVVSLLIGVLIIPRTLKLLRETVEVLLESTPRGLDLDDVRRHLEELPHVRAVHDLHASQIATGLPVLSAHVVVEDHCFVDGHCPQVLDELQACVAEHFEVAVEHSTFQLEPASHRGHEVGAHS</sequence>
<name>A6WGU0_KINRD</name>
<dbReference type="EMBL" id="CP000751">
    <property type="protein sequence ID" value="ABS06029.1"/>
    <property type="molecule type" value="Genomic_DNA"/>
</dbReference>
<evidence type="ECO:0000259" key="11">
    <source>
        <dbReference type="Pfam" id="PF16916"/>
    </source>
</evidence>
<dbReference type="InterPro" id="IPR050681">
    <property type="entry name" value="CDF/SLC30A"/>
</dbReference>
<geneLocation type="plasmid" evidence="12 13">
    <name>pKRAD01</name>
</geneLocation>
<keyword evidence="13" id="KW-1185">Reference proteome</keyword>
<dbReference type="Pfam" id="PF01545">
    <property type="entry name" value="Cation_efflux"/>
    <property type="match status" value="1"/>
</dbReference>
<dbReference type="PANTHER" id="PTHR11562:SF17">
    <property type="entry name" value="RE54080P-RELATED"/>
    <property type="match status" value="1"/>
</dbReference>
<dbReference type="InterPro" id="IPR036837">
    <property type="entry name" value="Cation_efflux_CTD_sf"/>
</dbReference>
<comment type="subcellular location">
    <subcellularLocation>
        <location evidence="1">Membrane</location>
        <topology evidence="1">Multi-pass membrane protein</topology>
    </subcellularLocation>
</comment>
<keyword evidence="6" id="KW-0406">Ion transport</keyword>
<evidence type="ECO:0000313" key="13">
    <source>
        <dbReference type="Proteomes" id="UP000001116"/>
    </source>
</evidence>
<keyword evidence="4 9" id="KW-0812">Transmembrane</keyword>
<dbReference type="PANTHER" id="PTHR11562">
    <property type="entry name" value="CATION EFFLUX PROTEIN/ ZINC TRANSPORTER"/>
    <property type="match status" value="1"/>
</dbReference>
<feature type="domain" description="Cation efflux protein cytoplasmic" evidence="11">
    <location>
        <begin position="248"/>
        <end position="328"/>
    </location>
</feature>
<dbReference type="InterPro" id="IPR058533">
    <property type="entry name" value="Cation_efflux_TM"/>
</dbReference>
<feature type="transmembrane region" description="Helical" evidence="9">
    <location>
        <begin position="79"/>
        <end position="100"/>
    </location>
</feature>
<dbReference type="InterPro" id="IPR027469">
    <property type="entry name" value="Cation_efflux_TMD_sf"/>
</dbReference>
<dbReference type="SUPFAM" id="SSF161111">
    <property type="entry name" value="Cation efflux protein transmembrane domain-like"/>
    <property type="match status" value="1"/>
</dbReference>
<evidence type="ECO:0000256" key="7">
    <source>
        <dbReference type="ARBA" id="ARBA00023136"/>
    </source>
</evidence>
<dbReference type="Gene3D" id="1.20.1510.10">
    <property type="entry name" value="Cation efflux protein transmembrane domain"/>
    <property type="match status" value="1"/>
</dbReference>
<dbReference type="NCBIfam" id="TIGR01297">
    <property type="entry name" value="CDF"/>
    <property type="match status" value="1"/>
</dbReference>
<dbReference type="InterPro" id="IPR027470">
    <property type="entry name" value="Cation_efflux_CTD"/>
</dbReference>
<evidence type="ECO:0000259" key="10">
    <source>
        <dbReference type="Pfam" id="PF01545"/>
    </source>
</evidence>
<evidence type="ECO:0000256" key="2">
    <source>
        <dbReference type="ARBA" id="ARBA00008873"/>
    </source>
</evidence>
<protein>
    <submittedName>
        <fullName evidence="12">Cation diffusion facilitator family transporter</fullName>
    </submittedName>
</protein>
<evidence type="ECO:0000256" key="9">
    <source>
        <dbReference type="SAM" id="Phobius"/>
    </source>
</evidence>
<dbReference type="GO" id="GO:0005886">
    <property type="term" value="C:plasma membrane"/>
    <property type="evidence" value="ECO:0007669"/>
    <property type="project" value="TreeGrafter"/>
</dbReference>
<dbReference type="InterPro" id="IPR002524">
    <property type="entry name" value="Cation_efflux"/>
</dbReference>
<keyword evidence="5 9" id="KW-1133">Transmembrane helix</keyword>
<dbReference type="GO" id="GO:0005385">
    <property type="term" value="F:zinc ion transmembrane transporter activity"/>
    <property type="evidence" value="ECO:0007669"/>
    <property type="project" value="TreeGrafter"/>
</dbReference>
<comment type="similarity">
    <text evidence="2">Belongs to the cation diffusion facilitator (CDF) transporter (TC 2.A.4) family. SLC30A subfamily.</text>
</comment>
<accession>A6WGU0</accession>
<gene>
    <name evidence="12" type="ordered locus">Krad_4570</name>
</gene>
<keyword evidence="7 9" id="KW-0472">Membrane</keyword>
<feature type="transmembrane region" description="Helical" evidence="9">
    <location>
        <begin position="151"/>
        <end position="175"/>
    </location>
</feature>
<evidence type="ECO:0000313" key="12">
    <source>
        <dbReference type="EMBL" id="ABS06029.1"/>
    </source>
</evidence>
<organism evidence="12 13">
    <name type="scientific">Kineococcus radiotolerans (strain ATCC BAA-149 / DSM 14245 / SRS30216)</name>
    <dbReference type="NCBI Taxonomy" id="266940"/>
    <lineage>
        <taxon>Bacteria</taxon>
        <taxon>Bacillati</taxon>
        <taxon>Actinomycetota</taxon>
        <taxon>Actinomycetes</taxon>
        <taxon>Kineosporiales</taxon>
        <taxon>Kineosporiaceae</taxon>
        <taxon>Kineococcus</taxon>
    </lineage>
</organism>
<evidence type="ECO:0000256" key="1">
    <source>
        <dbReference type="ARBA" id="ARBA00004141"/>
    </source>
</evidence>
<evidence type="ECO:0000256" key="6">
    <source>
        <dbReference type="ARBA" id="ARBA00023065"/>
    </source>
</evidence>
<reference evidence="13" key="1">
    <citation type="journal article" date="2008" name="PLoS ONE">
        <title>Survival in nuclear waste, extreme resistance, and potential applications gleaned from the genome sequence of Kineococcus radiotolerans SRS30216.</title>
        <authorList>
            <person name="Bagwell C.E."/>
            <person name="Bhat S."/>
            <person name="Hawkins G.M."/>
            <person name="Smith B.W."/>
            <person name="Biswas T."/>
            <person name="Hoover T.R."/>
            <person name="Saunders E."/>
            <person name="Han C.S."/>
            <person name="Tsodikov O.V."/>
            <person name="Shimkets L.J."/>
        </authorList>
    </citation>
    <scope>NUCLEOTIDE SEQUENCE [LARGE SCALE GENOMIC DNA]</scope>
    <source>
        <strain evidence="13">ATCC BAA-149 / DSM 14245 / SRS30216</strain>
    </source>
</reference>
<evidence type="ECO:0000256" key="5">
    <source>
        <dbReference type="ARBA" id="ARBA00022989"/>
    </source>
</evidence>
<dbReference type="Proteomes" id="UP000001116">
    <property type="component" value="Plasmid pKRAD01"/>
</dbReference>
<dbReference type="AlphaFoldDB" id="A6WGU0"/>
<dbReference type="KEGG" id="kra:Krad_4570"/>
<proteinExistence type="inferred from homology"/>
<feature type="domain" description="Cation efflux protein transmembrane" evidence="10">
    <location>
        <begin position="53"/>
        <end position="244"/>
    </location>
</feature>
<feature type="transmembrane region" description="Helical" evidence="9">
    <location>
        <begin position="53"/>
        <end position="73"/>
    </location>
</feature>
<dbReference type="Pfam" id="PF16916">
    <property type="entry name" value="ZT_dimer"/>
    <property type="match status" value="1"/>
</dbReference>
<feature type="region of interest" description="Disordered" evidence="8">
    <location>
        <begin position="1"/>
        <end position="42"/>
    </location>
</feature>
<evidence type="ECO:0000256" key="3">
    <source>
        <dbReference type="ARBA" id="ARBA00022448"/>
    </source>
</evidence>
<keyword evidence="3" id="KW-0813">Transport</keyword>
<keyword evidence="12" id="KW-0614">Plasmid</keyword>
<feature type="transmembrane region" description="Helical" evidence="9">
    <location>
        <begin position="187"/>
        <end position="210"/>
    </location>
</feature>
<evidence type="ECO:0000256" key="4">
    <source>
        <dbReference type="ARBA" id="ARBA00022692"/>
    </source>
</evidence>